<dbReference type="InterPro" id="IPR013094">
    <property type="entry name" value="AB_hydrolase_3"/>
</dbReference>
<keyword evidence="3" id="KW-1185">Reference proteome</keyword>
<dbReference type="Gene3D" id="3.40.50.1820">
    <property type="entry name" value="alpha/beta hydrolase"/>
    <property type="match status" value="1"/>
</dbReference>
<dbReference type="EMBL" id="MU004189">
    <property type="protein sequence ID" value="KAF2495670.1"/>
    <property type="molecule type" value="Genomic_DNA"/>
</dbReference>
<protein>
    <submittedName>
        <fullName evidence="2">Alpha/beta-hydrolase</fullName>
    </submittedName>
</protein>
<dbReference type="PANTHER" id="PTHR23024:SF584">
    <property type="entry name" value="FAMILY PROTEIN, PUTATIVE (AFU_ORTHOLOGUE AFUA_3G14530)-RELATED"/>
    <property type="match status" value="1"/>
</dbReference>
<feature type="domain" description="Alpha/beta hydrolase fold-3" evidence="1">
    <location>
        <begin position="80"/>
        <end position="275"/>
    </location>
</feature>
<dbReference type="PANTHER" id="PTHR23024">
    <property type="entry name" value="ARYLACETAMIDE DEACETYLASE"/>
    <property type="match status" value="1"/>
</dbReference>
<proteinExistence type="predicted"/>
<accession>A0A6A6QUT1</accession>
<reference evidence="2" key="1">
    <citation type="journal article" date="2020" name="Stud. Mycol.">
        <title>101 Dothideomycetes genomes: a test case for predicting lifestyles and emergence of pathogens.</title>
        <authorList>
            <person name="Haridas S."/>
            <person name="Albert R."/>
            <person name="Binder M."/>
            <person name="Bloem J."/>
            <person name="Labutti K."/>
            <person name="Salamov A."/>
            <person name="Andreopoulos B."/>
            <person name="Baker S."/>
            <person name="Barry K."/>
            <person name="Bills G."/>
            <person name="Bluhm B."/>
            <person name="Cannon C."/>
            <person name="Castanera R."/>
            <person name="Culley D."/>
            <person name="Daum C."/>
            <person name="Ezra D."/>
            <person name="Gonzalez J."/>
            <person name="Henrissat B."/>
            <person name="Kuo A."/>
            <person name="Liang C."/>
            <person name="Lipzen A."/>
            <person name="Lutzoni F."/>
            <person name="Magnuson J."/>
            <person name="Mondo S."/>
            <person name="Nolan M."/>
            <person name="Ohm R."/>
            <person name="Pangilinan J."/>
            <person name="Park H.-J."/>
            <person name="Ramirez L."/>
            <person name="Alfaro M."/>
            <person name="Sun H."/>
            <person name="Tritt A."/>
            <person name="Yoshinaga Y."/>
            <person name="Zwiers L.-H."/>
            <person name="Turgeon B."/>
            <person name="Goodwin S."/>
            <person name="Spatafora J."/>
            <person name="Crous P."/>
            <person name="Grigoriev I."/>
        </authorList>
    </citation>
    <scope>NUCLEOTIDE SEQUENCE</scope>
    <source>
        <strain evidence="2">CBS 269.34</strain>
    </source>
</reference>
<evidence type="ECO:0000313" key="2">
    <source>
        <dbReference type="EMBL" id="KAF2495670.1"/>
    </source>
</evidence>
<gene>
    <name evidence="2" type="ORF">BU16DRAFT_424316</name>
</gene>
<dbReference type="InterPro" id="IPR029058">
    <property type="entry name" value="AB_hydrolase_fold"/>
</dbReference>
<name>A0A6A6QUT1_9PEZI</name>
<evidence type="ECO:0000259" key="1">
    <source>
        <dbReference type="Pfam" id="PF07859"/>
    </source>
</evidence>
<dbReference type="AlphaFoldDB" id="A0A6A6QUT1"/>
<dbReference type="SUPFAM" id="SSF53474">
    <property type="entry name" value="alpha/beta-Hydrolases"/>
    <property type="match status" value="1"/>
</dbReference>
<sequence length="277" mass="30221">MSVLAALFQPLYDSVFSTLPFHQRWRLFLIQPITLLAEALTLPPLLLSRKHHTITIPTRHGPLRALLFRPPSNQSTTSCLHPSAFISGLPSTTAPFCTHLSTTTSTIAVSATYRLAPRHPFPAAIDDVDDAVTYLLSPAFSTYLRATHGVSVDTALFTLSGQSAGANLALAACAAPALRGGKAKAVVGYYAPVDLRVPPWEKEKSEGMYGWWDPLGWAMPLFDAYAGPVREGEGRNPRLSPVLMEVGELPRDLLLVVPSIDVLVVEQLGFVERVRRE</sequence>
<dbReference type="GO" id="GO:0016787">
    <property type="term" value="F:hydrolase activity"/>
    <property type="evidence" value="ECO:0007669"/>
    <property type="project" value="UniProtKB-KW"/>
</dbReference>
<feature type="non-terminal residue" evidence="2">
    <location>
        <position position="277"/>
    </location>
</feature>
<dbReference type="Pfam" id="PF07859">
    <property type="entry name" value="Abhydrolase_3"/>
    <property type="match status" value="1"/>
</dbReference>
<evidence type="ECO:0000313" key="3">
    <source>
        <dbReference type="Proteomes" id="UP000799750"/>
    </source>
</evidence>
<dbReference type="OrthoDB" id="408631at2759"/>
<dbReference type="Proteomes" id="UP000799750">
    <property type="component" value="Unassembled WGS sequence"/>
</dbReference>
<keyword evidence="2" id="KW-0378">Hydrolase</keyword>
<dbReference type="InterPro" id="IPR050466">
    <property type="entry name" value="Carboxylest/Gibb_receptor"/>
</dbReference>
<organism evidence="2 3">
    <name type="scientific">Lophium mytilinum</name>
    <dbReference type="NCBI Taxonomy" id="390894"/>
    <lineage>
        <taxon>Eukaryota</taxon>
        <taxon>Fungi</taxon>
        <taxon>Dikarya</taxon>
        <taxon>Ascomycota</taxon>
        <taxon>Pezizomycotina</taxon>
        <taxon>Dothideomycetes</taxon>
        <taxon>Pleosporomycetidae</taxon>
        <taxon>Mytilinidiales</taxon>
        <taxon>Mytilinidiaceae</taxon>
        <taxon>Lophium</taxon>
    </lineage>
</organism>